<accession>Q4GYJ8</accession>
<dbReference type="AlphaFoldDB" id="Q4GYJ8"/>
<dbReference type="EMBL" id="AL929603">
    <property type="protein sequence ID" value="CAJ16586.1"/>
    <property type="molecule type" value="Genomic_DNA"/>
</dbReference>
<dbReference type="GeneID" id="4357453"/>
<organism evidence="1 2">
    <name type="scientific">Trypanosoma brucei brucei (strain 927/4 GUTat10.1)</name>
    <dbReference type="NCBI Taxonomy" id="185431"/>
    <lineage>
        <taxon>Eukaryota</taxon>
        <taxon>Discoba</taxon>
        <taxon>Euglenozoa</taxon>
        <taxon>Kinetoplastea</taxon>
        <taxon>Metakinetoplastina</taxon>
        <taxon>Trypanosomatida</taxon>
        <taxon>Trypanosomatidae</taxon>
        <taxon>Trypanosoma</taxon>
    </lineage>
</organism>
<evidence type="ECO:0000313" key="1">
    <source>
        <dbReference type="EMBL" id="CAJ16586.1"/>
    </source>
</evidence>
<sequence length="45" mass="4796">MGSRPVASFLTEGQHPVDNGVGCGPAAAVRRCKWELTVELTDVQL</sequence>
<dbReference type="Proteomes" id="UP000008524">
    <property type="component" value="Chromosome 1"/>
</dbReference>
<reference evidence="2" key="2">
    <citation type="journal article" date="2005" name="Science">
        <title>The genome of the African trypanosome Trypanosoma brucei.</title>
        <authorList>
            <person name="Berriman M."/>
            <person name="Ghedin E."/>
            <person name="Hertz-Fowler C."/>
            <person name="Blandin G."/>
            <person name="Renauld H."/>
            <person name="Bartholomeu D.C."/>
            <person name="Lennard N.J."/>
            <person name="Caler E."/>
            <person name="Hamlin N.E."/>
            <person name="Haas B."/>
            <person name="Bohme U."/>
            <person name="Hannick L."/>
            <person name="Aslett M.A."/>
            <person name="Shallom J."/>
            <person name="Marcello L."/>
            <person name="Hou L."/>
            <person name="Wickstead B."/>
            <person name="Alsmark U.C."/>
            <person name="Arrowsmith C."/>
            <person name="Atkin R.J."/>
            <person name="Barron A.J."/>
            <person name="Bringaud F."/>
            <person name="Brooks K."/>
            <person name="Carrington M."/>
            <person name="Cherevach I."/>
            <person name="Chillingworth T.J."/>
            <person name="Churcher C."/>
            <person name="Clark L.N."/>
            <person name="Corton C.H."/>
            <person name="Cronin A."/>
            <person name="Davies R.M."/>
            <person name="Doggett J."/>
            <person name="Djikeng A."/>
            <person name="Feldblyum T."/>
            <person name="Field M.C."/>
            <person name="Fraser A."/>
            <person name="Goodhead I."/>
            <person name="Hance Z."/>
            <person name="Harper D."/>
            <person name="Harris B.R."/>
            <person name="Hauser H."/>
            <person name="Hostetler J."/>
            <person name="Ivens A."/>
            <person name="Jagels K."/>
            <person name="Johnson D."/>
            <person name="Johnson J."/>
            <person name="Jones K."/>
            <person name="Kerhornou A.X."/>
            <person name="Koo H."/>
            <person name="Larke N."/>
            <person name="Landfear S."/>
            <person name="Larkin C."/>
            <person name="Leech V."/>
            <person name="Line A."/>
            <person name="Lord A."/>
            <person name="Macleod A."/>
            <person name="Mooney P.J."/>
            <person name="Moule S."/>
            <person name="Martin D.M."/>
            <person name="Morgan G.W."/>
            <person name="Mungall K."/>
            <person name="Norbertczak H."/>
            <person name="Ormond D."/>
            <person name="Pai G."/>
            <person name="Peacock C.S."/>
            <person name="Peterson J."/>
            <person name="Quail M.A."/>
            <person name="Rabbinowitsch E."/>
            <person name="Rajandream M.A."/>
            <person name="Reitter C."/>
            <person name="Salzberg S.L."/>
            <person name="Sanders M."/>
            <person name="Schobel S."/>
            <person name="Sharp S."/>
            <person name="Simmonds M."/>
            <person name="Simpson A.J."/>
            <person name="Tallon L."/>
            <person name="Turner C.M."/>
            <person name="Tait A."/>
            <person name="Tivey A.R."/>
            <person name="Van Aken S."/>
            <person name="Walker D."/>
            <person name="Wanless D."/>
            <person name="Wang S."/>
            <person name="White B."/>
            <person name="White O."/>
            <person name="Whitehead S."/>
            <person name="Woodward J."/>
            <person name="Wortman J."/>
            <person name="Adams M.D."/>
            <person name="Embley T.M."/>
            <person name="Gull K."/>
            <person name="Ullu E."/>
            <person name="Barry J.D."/>
            <person name="Fairlamb A.H."/>
            <person name="Opperdoes F."/>
            <person name="Barrell B.G."/>
            <person name="Donelson J.E."/>
            <person name="Hall N."/>
            <person name="Fraser C.M."/>
            <person name="Melville S.E."/>
            <person name="El-Sayed N.M."/>
        </authorList>
    </citation>
    <scope>NUCLEOTIDE SEQUENCE [LARGE SCALE GENOMIC DNA]</scope>
    <source>
        <strain evidence="2">927/4 GUTat10.1</strain>
    </source>
</reference>
<dbReference type="PaxDb" id="5691-CAJ16586"/>
<dbReference type="RefSeq" id="XP_001219073.1">
    <property type="nucleotide sequence ID" value="XM_001219072.1"/>
</dbReference>
<evidence type="ECO:0000313" key="2">
    <source>
        <dbReference type="Proteomes" id="UP000008524"/>
    </source>
</evidence>
<dbReference type="InParanoid" id="Q4GYJ8"/>
<proteinExistence type="predicted"/>
<dbReference type="KEGG" id="tbr:TB927.1.3770"/>
<name>Q4GYJ8_TRYB2</name>
<keyword evidence="2" id="KW-1185">Reference proteome</keyword>
<gene>
    <name evidence="1" type="ORF">TB927.1.3770</name>
</gene>
<reference evidence="1 2" key="1">
    <citation type="journal article" date="2003" name="Nucleic Acids Res.">
        <title>The DNA sequence of chromosome I of an African trypanosome: gene content, chromosome organisation, recombination and polymorphism.</title>
        <authorList>
            <person name="Hall N."/>
            <person name="Berriman M."/>
            <person name="Lennard N.J."/>
            <person name="Harris B.R."/>
            <person name="Hertz-Fowler C."/>
            <person name="Bart-Delabesse E.N."/>
            <person name="Gerrare C.S."/>
            <person name="Atkin R.J."/>
            <person name="Barron A.J."/>
            <person name="Bowman S."/>
            <person name="Bray-Allen S.P."/>
            <person name="Bringaud F."/>
            <person name="Clark L.N."/>
            <person name="Corton C.H."/>
            <person name="Cronin A."/>
            <person name="Davies R."/>
            <person name="Doggett J."/>
            <person name="Fraser A."/>
            <person name="Gruter E."/>
            <person name="Hall S."/>
            <person name="Harper A.D."/>
            <person name="Kay M.P."/>
            <person name="Leech V."/>
            <person name="Mayes R."/>
            <person name="Price C."/>
            <person name="Quail M.A."/>
            <person name="Rabbinowitch E."/>
            <person name="Reitter C."/>
            <person name="Rutherford K."/>
            <person name="Sasse J."/>
            <person name="Sharp S."/>
            <person name="Shownkeen R."/>
            <person name="Macleod A."/>
            <person name="Taylor S."/>
            <person name="Tweedie A."/>
            <person name="Turner C.M.R."/>
            <person name="Tait A."/>
            <person name="Gull K."/>
            <person name="Barrell B."/>
            <person name="Melville S.E."/>
        </authorList>
    </citation>
    <scope>NUCLEOTIDE SEQUENCE [LARGE SCALE GENOMIC DNA]</scope>
    <source>
        <strain evidence="1 2">927/4 GUTat10.1</strain>
    </source>
</reference>
<protein>
    <submittedName>
        <fullName evidence="1">Uncharacterized protein</fullName>
    </submittedName>
</protein>